<dbReference type="Pfam" id="PF03358">
    <property type="entry name" value="FMN_red"/>
    <property type="match status" value="1"/>
</dbReference>
<dbReference type="PANTHER" id="PTHR30543:SF31">
    <property type="entry name" value="NADPH-DEPENDENT AZOREDUCTASE AZR"/>
    <property type="match status" value="1"/>
</dbReference>
<dbReference type="InterPro" id="IPR050712">
    <property type="entry name" value="NAD(P)H-dep_reductase"/>
</dbReference>
<dbReference type="EMBL" id="LZEU01000001">
    <property type="protein sequence ID" value="MBC9248691.1"/>
    <property type="molecule type" value="Genomic_DNA"/>
</dbReference>
<name>A0ABR7RU97_AQUAC</name>
<dbReference type="SUPFAM" id="SSF52218">
    <property type="entry name" value="Flavoproteins"/>
    <property type="match status" value="1"/>
</dbReference>
<comment type="caution">
    <text evidence="3">The sequence shown here is derived from an EMBL/GenBank/DDBJ whole genome shotgun (WGS) entry which is preliminary data.</text>
</comment>
<evidence type="ECO:0000259" key="2">
    <source>
        <dbReference type="Pfam" id="PF03358"/>
    </source>
</evidence>
<dbReference type="InterPro" id="IPR029039">
    <property type="entry name" value="Flavoprotein-like_sf"/>
</dbReference>
<organism evidence="3 4">
    <name type="scientific">Aquipseudomonas alcaligenes</name>
    <name type="common">Pseudomonas alcaligenes</name>
    <dbReference type="NCBI Taxonomy" id="43263"/>
    <lineage>
        <taxon>Bacteria</taxon>
        <taxon>Pseudomonadati</taxon>
        <taxon>Pseudomonadota</taxon>
        <taxon>Gammaproteobacteria</taxon>
        <taxon>Pseudomonadales</taxon>
        <taxon>Pseudomonadaceae</taxon>
        <taxon>Aquipseudomonas</taxon>
    </lineage>
</organism>
<keyword evidence="1" id="KW-0285">Flavoprotein</keyword>
<evidence type="ECO:0000256" key="1">
    <source>
        <dbReference type="ARBA" id="ARBA00022643"/>
    </source>
</evidence>
<evidence type="ECO:0000313" key="4">
    <source>
        <dbReference type="Proteomes" id="UP000744555"/>
    </source>
</evidence>
<protein>
    <submittedName>
        <fullName evidence="3">NADPH-dependent FMN reductase</fullName>
    </submittedName>
</protein>
<accession>A0ABR7RU97</accession>
<keyword evidence="1" id="KW-0288">FMN</keyword>
<feature type="domain" description="NADPH-dependent FMN reductase-like" evidence="2">
    <location>
        <begin position="4"/>
        <end position="142"/>
    </location>
</feature>
<keyword evidence="4" id="KW-1185">Reference proteome</keyword>
<gene>
    <name evidence="3" type="ORF">A9179_00235</name>
</gene>
<dbReference type="Proteomes" id="UP000744555">
    <property type="component" value="Unassembled WGS sequence"/>
</dbReference>
<dbReference type="Gene3D" id="3.40.50.360">
    <property type="match status" value="1"/>
</dbReference>
<dbReference type="RefSeq" id="WP_187803861.1">
    <property type="nucleotide sequence ID" value="NZ_LZEU01000001.1"/>
</dbReference>
<reference evidence="3 4" key="1">
    <citation type="submission" date="2016-06" db="EMBL/GenBank/DDBJ databases">
        <authorList>
            <person name="Ramos C."/>
            <person name="Pintado A."/>
            <person name="Crespo-Gomez J.I."/>
        </authorList>
    </citation>
    <scope>NUCLEOTIDE SEQUENCE [LARGE SCALE GENOMIC DNA]</scope>
    <source>
        <strain evidence="3 4">AVO110</strain>
    </source>
</reference>
<dbReference type="InterPro" id="IPR005025">
    <property type="entry name" value="FMN_Rdtase-like_dom"/>
</dbReference>
<sequence length="196" mass="21407">MSLNIVLVAGSSRSDSQTAKVAAYLAARLQQRDAQTQIIDLGRNALPLWPADAAHDHWPAMAEQLKGADALVVLSPEWNGMASPALKNFFLYAGRAELAHKPALLVGVSSGQGGAYPLSELRASSYKNCRICFIPEQLIVRQVEAVLNDVQAADGDDQRIRLRADWALEVLLEYAEALRGLPQRIDWSEPQFGNGM</sequence>
<evidence type="ECO:0000313" key="3">
    <source>
        <dbReference type="EMBL" id="MBC9248691.1"/>
    </source>
</evidence>
<proteinExistence type="predicted"/>
<dbReference type="PANTHER" id="PTHR30543">
    <property type="entry name" value="CHROMATE REDUCTASE"/>
    <property type="match status" value="1"/>
</dbReference>